<dbReference type="Proteomes" id="UP000315369">
    <property type="component" value="Unassembled WGS sequence"/>
</dbReference>
<dbReference type="Pfam" id="PF07791">
    <property type="entry name" value="Imm11"/>
    <property type="match status" value="1"/>
</dbReference>
<evidence type="ECO:0000259" key="1">
    <source>
        <dbReference type="Pfam" id="PF07791"/>
    </source>
</evidence>
<reference evidence="2 3" key="1">
    <citation type="submission" date="2019-06" db="EMBL/GenBank/DDBJ databases">
        <authorList>
            <person name="Livingstone P."/>
            <person name="Whitworth D."/>
        </authorList>
    </citation>
    <scope>NUCLEOTIDE SEQUENCE [LARGE SCALE GENOMIC DNA]</scope>
    <source>
        <strain evidence="2 3">AM401</strain>
    </source>
</reference>
<name>A0A540X742_9BACT</name>
<comment type="caution">
    <text evidence="2">The sequence shown here is derived from an EMBL/GenBank/DDBJ whole genome shotgun (WGS) entry which is preliminary data.</text>
</comment>
<dbReference type="OrthoDB" id="5509251at2"/>
<keyword evidence="3" id="KW-1185">Reference proteome</keyword>
<dbReference type="AlphaFoldDB" id="A0A540X742"/>
<dbReference type="RefSeq" id="WP_141641374.1">
    <property type="nucleotide sequence ID" value="NZ_VIFM01000014.1"/>
</dbReference>
<gene>
    <name evidence="2" type="ORF">FJV41_05545</name>
</gene>
<evidence type="ECO:0000313" key="3">
    <source>
        <dbReference type="Proteomes" id="UP000315369"/>
    </source>
</evidence>
<dbReference type="InterPro" id="IPR012433">
    <property type="entry name" value="Imm11"/>
</dbReference>
<evidence type="ECO:0000313" key="2">
    <source>
        <dbReference type="EMBL" id="TQF17032.1"/>
    </source>
</evidence>
<protein>
    <recommendedName>
        <fullName evidence="1">Immunity MXAN-0049 protein domain-containing protein</fullName>
    </recommendedName>
</protein>
<proteinExistence type="predicted"/>
<feature type="domain" description="Immunity MXAN-0049 protein" evidence="1">
    <location>
        <begin position="64"/>
        <end position="178"/>
    </location>
</feature>
<dbReference type="EMBL" id="VIFM01000014">
    <property type="protein sequence ID" value="TQF17032.1"/>
    <property type="molecule type" value="Genomic_DNA"/>
</dbReference>
<accession>A0A540X742</accession>
<organism evidence="2 3">
    <name type="scientific">Myxococcus llanfairpwllgwyngyllgogerychwyrndrobwllllantysiliogogogochensis</name>
    <dbReference type="NCBI Taxonomy" id="2590453"/>
    <lineage>
        <taxon>Bacteria</taxon>
        <taxon>Pseudomonadati</taxon>
        <taxon>Myxococcota</taxon>
        <taxon>Myxococcia</taxon>
        <taxon>Myxococcales</taxon>
        <taxon>Cystobacterineae</taxon>
        <taxon>Myxococcaceae</taxon>
        <taxon>Myxococcus</taxon>
    </lineage>
</organism>
<sequence length="178" mass="19771">MRGGNWDLGDSLDERGFQVDDPHAFRAGHPIPSPGRLSVPIEEPGRRLDFSTAGLGMAPVVHIRVATVFAELAPSDVQLIPVEIQGDLDQYLILVVTRLIRCIDDEASDEVRYWKPEDGQPERVGDYKSVIGMRIDSTKVGDAQVFRTWGWDLGLIVSEDIKAALERERTTGAKFTEV</sequence>